<evidence type="ECO:0000313" key="12">
    <source>
        <dbReference type="EMBL" id="KAG7286020.1"/>
    </source>
</evidence>
<evidence type="ECO:0000256" key="1">
    <source>
        <dbReference type="ARBA" id="ARBA00010467"/>
    </source>
</evidence>
<keyword evidence="5" id="KW-0010">Activator</keyword>
<feature type="compositionally biased region" description="Low complexity" evidence="9">
    <location>
        <begin position="769"/>
        <end position="790"/>
    </location>
</feature>
<evidence type="ECO:0000259" key="10">
    <source>
        <dbReference type="Pfam" id="PF08914"/>
    </source>
</evidence>
<dbReference type="PANTHER" id="PTHR16466:SF6">
    <property type="entry name" value="TELOMERIC REPEAT-BINDING FACTOR 2-INTERACTING PROTEIN 1"/>
    <property type="match status" value="1"/>
</dbReference>
<feature type="domain" description="TERF2-interacting telomeric protein 1 Myb" evidence="10">
    <location>
        <begin position="99"/>
        <end position="154"/>
    </location>
</feature>
<feature type="compositionally biased region" description="Polar residues" evidence="9">
    <location>
        <begin position="424"/>
        <end position="442"/>
    </location>
</feature>
<evidence type="ECO:0000256" key="3">
    <source>
        <dbReference type="ARBA" id="ARBA00022895"/>
    </source>
</evidence>
<evidence type="ECO:0000256" key="5">
    <source>
        <dbReference type="ARBA" id="ARBA00023159"/>
    </source>
</evidence>
<dbReference type="InterPro" id="IPR000048">
    <property type="entry name" value="IQ_motif_EF-hand-BS"/>
</dbReference>
<feature type="compositionally biased region" description="Polar residues" evidence="9">
    <location>
        <begin position="656"/>
        <end position="676"/>
    </location>
</feature>
<protein>
    <recommendedName>
        <fullName evidence="8">DNA-binding protein RAP1</fullName>
    </recommendedName>
</protein>
<feature type="compositionally biased region" description="Acidic residues" evidence="9">
    <location>
        <begin position="352"/>
        <end position="366"/>
    </location>
</feature>
<evidence type="ECO:0000256" key="6">
    <source>
        <dbReference type="ARBA" id="ARBA00023163"/>
    </source>
</evidence>
<keyword evidence="3 8" id="KW-0779">Telomere</keyword>
<comment type="caution">
    <text evidence="12">The sequence shown here is derived from an EMBL/GenBank/DDBJ whole genome shotgun (WGS) entry which is preliminary data.</text>
</comment>
<feature type="compositionally biased region" description="Polar residues" evidence="9">
    <location>
        <begin position="612"/>
        <end position="621"/>
    </location>
</feature>
<gene>
    <name evidence="12" type="ORF">NEMBOFW57_008318</name>
</gene>
<dbReference type="GO" id="GO:0042162">
    <property type="term" value="F:telomeric DNA binding"/>
    <property type="evidence" value="ECO:0007669"/>
    <property type="project" value="TreeGrafter"/>
</dbReference>
<feature type="compositionally biased region" description="Acidic residues" evidence="9">
    <location>
        <begin position="723"/>
        <end position="737"/>
    </location>
</feature>
<comment type="subunit">
    <text evidence="8">Homodimer.</text>
</comment>
<feature type="compositionally biased region" description="Basic and acidic residues" evidence="9">
    <location>
        <begin position="743"/>
        <end position="758"/>
    </location>
</feature>
<evidence type="ECO:0000259" key="11">
    <source>
        <dbReference type="Pfam" id="PF11626"/>
    </source>
</evidence>
<dbReference type="SUPFAM" id="SSF46689">
    <property type="entry name" value="Homeodomain-like"/>
    <property type="match status" value="2"/>
</dbReference>
<evidence type="ECO:0000313" key="13">
    <source>
        <dbReference type="Proteomes" id="UP001197093"/>
    </source>
</evidence>
<feature type="domain" description="TRF2-interacting telomeric protein/Rap1 C-terminal" evidence="11">
    <location>
        <begin position="835"/>
        <end position="947"/>
    </location>
</feature>
<evidence type="ECO:0000256" key="7">
    <source>
        <dbReference type="ARBA" id="ARBA00023242"/>
    </source>
</evidence>
<dbReference type="Pfam" id="PF11626">
    <property type="entry name" value="Rap1_C"/>
    <property type="match status" value="1"/>
</dbReference>
<feature type="compositionally biased region" description="Acidic residues" evidence="9">
    <location>
        <begin position="537"/>
        <end position="558"/>
    </location>
</feature>
<evidence type="ECO:0000256" key="2">
    <source>
        <dbReference type="ARBA" id="ARBA00022454"/>
    </source>
</evidence>
<feature type="compositionally biased region" description="Pro residues" evidence="9">
    <location>
        <begin position="801"/>
        <end position="818"/>
    </location>
</feature>
<feature type="compositionally biased region" description="Low complexity" evidence="9">
    <location>
        <begin position="643"/>
        <end position="655"/>
    </location>
</feature>
<dbReference type="InterPro" id="IPR015010">
    <property type="entry name" value="TERF2IP_Myb"/>
</dbReference>
<dbReference type="CDD" id="cd11655">
    <property type="entry name" value="rap1_myb-like"/>
    <property type="match status" value="2"/>
</dbReference>
<name>A0AAD4HX31_9PEZI</name>
<feature type="region of interest" description="Disordered" evidence="9">
    <location>
        <begin position="537"/>
        <end position="820"/>
    </location>
</feature>
<keyword evidence="2 8" id="KW-0158">Chromosome</keyword>
<evidence type="ECO:0000256" key="8">
    <source>
        <dbReference type="RuleBase" id="RU367107"/>
    </source>
</evidence>
<dbReference type="Pfam" id="PF08914">
    <property type="entry name" value="Myb_Rap1"/>
    <property type="match status" value="1"/>
</dbReference>
<dbReference type="GO" id="GO:0010833">
    <property type="term" value="P:telomere maintenance via telomere lengthening"/>
    <property type="evidence" value="ECO:0007669"/>
    <property type="project" value="UniProtKB-UniRule"/>
</dbReference>
<organism evidence="12 13">
    <name type="scientific">Staphylotrichum longicolle</name>
    <dbReference type="NCBI Taxonomy" id="669026"/>
    <lineage>
        <taxon>Eukaryota</taxon>
        <taxon>Fungi</taxon>
        <taxon>Dikarya</taxon>
        <taxon>Ascomycota</taxon>
        <taxon>Pezizomycotina</taxon>
        <taxon>Sordariomycetes</taxon>
        <taxon>Sordariomycetidae</taxon>
        <taxon>Sordariales</taxon>
        <taxon>Chaetomiaceae</taxon>
        <taxon>Staphylotrichum</taxon>
    </lineage>
</organism>
<proteinExistence type="inferred from homology"/>
<keyword evidence="7 8" id="KW-0539">Nucleus</keyword>
<feature type="compositionally biased region" description="Basic and acidic residues" evidence="9">
    <location>
        <begin position="624"/>
        <end position="642"/>
    </location>
</feature>
<keyword evidence="6" id="KW-0804">Transcription</keyword>
<dbReference type="GO" id="GO:0031848">
    <property type="term" value="P:protection from non-homologous end joining at telomere"/>
    <property type="evidence" value="ECO:0007669"/>
    <property type="project" value="TreeGrafter"/>
</dbReference>
<dbReference type="SMART" id="SM00015">
    <property type="entry name" value="IQ"/>
    <property type="match status" value="1"/>
</dbReference>
<feature type="region of interest" description="Disordered" evidence="9">
    <location>
        <begin position="400"/>
        <end position="442"/>
    </location>
</feature>
<feature type="region of interest" description="Disordered" evidence="9">
    <location>
        <begin position="341"/>
        <end position="371"/>
    </location>
</feature>
<dbReference type="PROSITE" id="PS50096">
    <property type="entry name" value="IQ"/>
    <property type="match status" value="1"/>
</dbReference>
<dbReference type="PANTHER" id="PTHR16466">
    <property type="entry name" value="TELOMERE REPEAT-BINDING FACTOR 2-INTERACTING PROTEIN 1"/>
    <property type="match status" value="1"/>
</dbReference>
<dbReference type="CDD" id="cd23767">
    <property type="entry name" value="IQCD"/>
    <property type="match status" value="1"/>
</dbReference>
<dbReference type="EMBL" id="JAHCVI010000004">
    <property type="protein sequence ID" value="KAG7286020.1"/>
    <property type="molecule type" value="Genomic_DNA"/>
</dbReference>
<evidence type="ECO:0000256" key="4">
    <source>
        <dbReference type="ARBA" id="ARBA00023015"/>
    </source>
</evidence>
<dbReference type="InterPro" id="IPR039595">
    <property type="entry name" value="TE2IP/Rap1"/>
</dbReference>
<keyword evidence="13" id="KW-1185">Reference proteome</keyword>
<reference evidence="12" key="1">
    <citation type="submission" date="2023-02" db="EMBL/GenBank/DDBJ databases">
        <authorList>
            <person name="Palmer J.M."/>
        </authorList>
    </citation>
    <scope>NUCLEOTIDE SEQUENCE</scope>
    <source>
        <strain evidence="12">FW57</strain>
    </source>
</reference>
<dbReference type="InterPro" id="IPR036431">
    <property type="entry name" value="ARID_dom_sf"/>
</dbReference>
<dbReference type="GO" id="GO:0070187">
    <property type="term" value="C:shelterin complex"/>
    <property type="evidence" value="ECO:0007669"/>
    <property type="project" value="TreeGrafter"/>
</dbReference>
<dbReference type="Proteomes" id="UP001197093">
    <property type="component" value="Unassembled WGS sequence"/>
</dbReference>
<keyword evidence="4" id="KW-0805">Transcription regulation</keyword>
<dbReference type="SUPFAM" id="SSF46774">
    <property type="entry name" value="ARID-like"/>
    <property type="match status" value="1"/>
</dbReference>
<evidence type="ECO:0000256" key="9">
    <source>
        <dbReference type="SAM" id="MobiDB-lite"/>
    </source>
</evidence>
<dbReference type="AlphaFoldDB" id="A0AAD4HX31"/>
<dbReference type="SMART" id="SM01014">
    <property type="entry name" value="ARID"/>
    <property type="match status" value="1"/>
</dbReference>
<dbReference type="Gene3D" id="1.10.10.60">
    <property type="entry name" value="Homeodomain-like"/>
    <property type="match status" value="2"/>
</dbReference>
<comment type="subcellular location">
    <subcellularLocation>
        <location evidence="8">Nucleus</location>
    </subcellularLocation>
    <subcellularLocation>
        <location evidence="8">Chromosome</location>
        <location evidence="8">Telomere</location>
    </subcellularLocation>
</comment>
<dbReference type="CDD" id="cd16100">
    <property type="entry name" value="ARID"/>
    <property type="match status" value="1"/>
</dbReference>
<comment type="similarity">
    <text evidence="1 8">Belongs to the RAP1 family.</text>
</comment>
<dbReference type="InterPro" id="IPR009057">
    <property type="entry name" value="Homeodomain-like_sf"/>
</dbReference>
<feature type="compositionally biased region" description="Polar residues" evidence="9">
    <location>
        <begin position="688"/>
        <end position="716"/>
    </location>
</feature>
<comment type="function">
    <text evidence="8">Involved in the regulation of telomere length, clustering and has a specific role in telomere position effect (TPE).</text>
</comment>
<accession>A0AAD4HX31</accession>
<sequence>MAAAVVYDGVKGKYGGTLFNGLRFWDNGGKIVLLEKNADILIADHARKDAPANSVSWKYVTESVANGALVNVEDYRIHHANVSRPVGSAIPVRTTKVPYTALDERILVTWVRRQERIGEAVRGNEIYKTLANMYPRHSWQSWKDKWVNKLSLLPEDQLPAVLEELPPAQTQPTTVPEVKPVVTDVPPAPQAATNPAVPQTSVRERMPRTRVRFTEEDDQLLTRYVKERVRAGKKERGNIIYLELEEEPMNRFQELVHKGKRARAARKIQSVWRGYRLRRDLRRASDYMAQLQPRVQGFLVRRSLGFDPAGNVRVDETNDQIEIKRESEEDAWFTAVERVPGPVREDPLLPPVDEEEEAMVSQEEGDGLGLRDEVSLGAREEEYEDEGVLGQEEDVDFGADEAEDEGARGQEEEVNLGAHEQAKESQPSAVTATTTSQRSNRIPPNEIFWRDFNQYNELNDIMPGPWAQIGHRTVSFWDLWRCATTEPQHALRDWETVAECLGFDWIEEPRLPEQLQEAFEKHLLGFEEALKEFDQWDEDEEGEEGMGEEGMGEEELGEHDERAGHEISQNADEGADEASVQNEDEETASEASDANFVSSPPVVTLKRARPSSAASGFGSTSKRPRYDPDREIPYTPETRTERAGQGVAASRAAAVIQQTPTRGSRYQHQAQNSQPSRFDGADEDEVLTPSQQLQSELDAVSPTQGPSRNVLVSSPNRPLPSVEQDDDEDDDSSDDFESPNKLPHPDLRNPRPAHDPPHRRVLPWSKGKQPATTTSTPQQPSTATPTTTTAKHVSSSRTPGHGPPTSNPPKPKPIPAPTPTALYDPTPLVTHFQPLRYPPHLLSRAIRATSCRTSAKPLVQMVLDALVRGEGIPRNQRGVWTDKDDERMRRIGGFVDRLGGVVPPPPSATAVAAARRGGGMGWEEAVFWGLVGKHGRRGVLERRGFLKAWDEA</sequence>
<dbReference type="InterPro" id="IPR021661">
    <property type="entry name" value="Rap1_C"/>
</dbReference>